<gene>
    <name evidence="7" type="ORF">LSALG_LOCUS17776</name>
</gene>
<accession>A0AA35YPJ2</accession>
<reference evidence="7" key="1">
    <citation type="submission" date="2023-04" db="EMBL/GenBank/DDBJ databases">
        <authorList>
            <person name="Vijverberg K."/>
            <person name="Xiong W."/>
            <person name="Schranz E."/>
        </authorList>
    </citation>
    <scope>NUCLEOTIDE SEQUENCE</scope>
</reference>
<dbReference type="GO" id="GO:0005576">
    <property type="term" value="C:extracellular region"/>
    <property type="evidence" value="ECO:0007669"/>
    <property type="project" value="UniProtKB-SubCell"/>
</dbReference>
<keyword evidence="8" id="KW-1185">Reference proteome</keyword>
<dbReference type="PANTHER" id="PTHR31232:SF149">
    <property type="entry name" value="S-PROTEIN HOMOLOG"/>
    <property type="match status" value="1"/>
</dbReference>
<evidence type="ECO:0000256" key="5">
    <source>
        <dbReference type="ARBA" id="ARBA00022729"/>
    </source>
</evidence>
<dbReference type="Pfam" id="PF05938">
    <property type="entry name" value="Self-incomp_S1"/>
    <property type="match status" value="1"/>
</dbReference>
<evidence type="ECO:0000256" key="4">
    <source>
        <dbReference type="ARBA" id="ARBA00022525"/>
    </source>
</evidence>
<dbReference type="EMBL" id="OX465079">
    <property type="protein sequence ID" value="CAI9277868.1"/>
    <property type="molecule type" value="Genomic_DNA"/>
</dbReference>
<sequence length="163" mass="19096">MGLDSPSKIKAPPSSKWLQPYRITITNGNLPELVVGCDEQGTQLLKPGEQISWKFRMNFWDTTSYNCRFYWFADNSNDIRYQVEGLDSRSKIKAPASSKWLEPYKITITNVNLPELVVGCDEQGTQLLRLGEQLSWKFRMNFWDTTSYNYRFYWLADNSNDIR</sequence>
<evidence type="ECO:0000313" key="7">
    <source>
        <dbReference type="EMBL" id="CAI9277868.1"/>
    </source>
</evidence>
<keyword evidence="3 6" id="KW-0713">Self-incompatibility</keyword>
<evidence type="ECO:0000256" key="2">
    <source>
        <dbReference type="ARBA" id="ARBA00005581"/>
    </source>
</evidence>
<dbReference type="PANTHER" id="PTHR31232">
    <property type="match status" value="1"/>
</dbReference>
<comment type="subcellular location">
    <subcellularLocation>
        <location evidence="1 6">Secreted</location>
    </subcellularLocation>
</comment>
<comment type="similarity">
    <text evidence="2 6">Belongs to the plant self-incompatibility (S1) protein family.</text>
</comment>
<dbReference type="AlphaFoldDB" id="A0AA35YPJ2"/>
<keyword evidence="4 6" id="KW-0964">Secreted</keyword>
<organism evidence="7 8">
    <name type="scientific">Lactuca saligna</name>
    <name type="common">Willowleaf lettuce</name>
    <dbReference type="NCBI Taxonomy" id="75948"/>
    <lineage>
        <taxon>Eukaryota</taxon>
        <taxon>Viridiplantae</taxon>
        <taxon>Streptophyta</taxon>
        <taxon>Embryophyta</taxon>
        <taxon>Tracheophyta</taxon>
        <taxon>Spermatophyta</taxon>
        <taxon>Magnoliopsida</taxon>
        <taxon>eudicotyledons</taxon>
        <taxon>Gunneridae</taxon>
        <taxon>Pentapetalae</taxon>
        <taxon>asterids</taxon>
        <taxon>campanulids</taxon>
        <taxon>Asterales</taxon>
        <taxon>Asteraceae</taxon>
        <taxon>Cichorioideae</taxon>
        <taxon>Cichorieae</taxon>
        <taxon>Lactucinae</taxon>
        <taxon>Lactuca</taxon>
    </lineage>
</organism>
<dbReference type="Proteomes" id="UP001177003">
    <property type="component" value="Chromosome 3"/>
</dbReference>
<name>A0AA35YPJ2_LACSI</name>
<proteinExistence type="inferred from homology"/>
<evidence type="ECO:0000313" key="8">
    <source>
        <dbReference type="Proteomes" id="UP001177003"/>
    </source>
</evidence>
<evidence type="ECO:0000256" key="3">
    <source>
        <dbReference type="ARBA" id="ARBA00022471"/>
    </source>
</evidence>
<evidence type="ECO:0000256" key="6">
    <source>
        <dbReference type="RuleBase" id="RU367044"/>
    </source>
</evidence>
<protein>
    <recommendedName>
        <fullName evidence="6">S-protein homolog</fullName>
    </recommendedName>
</protein>
<keyword evidence="5" id="KW-0732">Signal</keyword>
<dbReference type="InterPro" id="IPR010264">
    <property type="entry name" value="Self-incomp_S1"/>
</dbReference>
<dbReference type="GO" id="GO:0060320">
    <property type="term" value="P:rejection of self pollen"/>
    <property type="evidence" value="ECO:0007669"/>
    <property type="project" value="UniProtKB-KW"/>
</dbReference>
<evidence type="ECO:0000256" key="1">
    <source>
        <dbReference type="ARBA" id="ARBA00004613"/>
    </source>
</evidence>